<dbReference type="InterPro" id="IPR003156">
    <property type="entry name" value="DHHA1_dom"/>
</dbReference>
<dbReference type="PANTHER" id="PTHR42146:SF1">
    <property type="entry name" value="OLIGORIBONUCLEASE NRNB"/>
    <property type="match status" value="1"/>
</dbReference>
<dbReference type="GO" id="GO:0003676">
    <property type="term" value="F:nucleic acid binding"/>
    <property type="evidence" value="ECO:0007669"/>
    <property type="project" value="InterPro"/>
</dbReference>
<dbReference type="STRING" id="679936.Sulac_1983"/>
<protein>
    <submittedName>
        <fullName evidence="2">Phosphoesterase DHHA1</fullName>
    </submittedName>
</protein>
<reference evidence="2 3" key="2">
    <citation type="journal article" date="2012" name="Stand. Genomic Sci.">
        <title>Complete genome sequence of the moderately thermophilic mineral-sulfide-oxidizing firmicute Sulfobacillus acidophilus type strain (NAL(T)).</title>
        <authorList>
            <person name="Anderson I."/>
            <person name="Chertkov O."/>
            <person name="Chen A."/>
            <person name="Saunders E."/>
            <person name="Lapidus A."/>
            <person name="Nolan M."/>
            <person name="Lucas S."/>
            <person name="Hammon N."/>
            <person name="Deshpande S."/>
            <person name="Cheng J.F."/>
            <person name="Han C."/>
            <person name="Tapia R."/>
            <person name="Goodwin L.A."/>
            <person name="Pitluck S."/>
            <person name="Liolios K."/>
            <person name="Pagani I."/>
            <person name="Ivanova N."/>
            <person name="Mikhailova N."/>
            <person name="Pati A."/>
            <person name="Palaniappan K."/>
            <person name="Land M."/>
            <person name="Pan C."/>
            <person name="Rohde M."/>
            <person name="Pukall R."/>
            <person name="Goker M."/>
            <person name="Detter J.C."/>
            <person name="Woyke T."/>
            <person name="Bristow J."/>
            <person name="Eisen J.A."/>
            <person name="Markowitz V."/>
            <person name="Hugenholtz P."/>
            <person name="Kyrpides N.C."/>
            <person name="Klenk H.P."/>
            <person name="Mavromatis K."/>
        </authorList>
    </citation>
    <scope>NUCLEOTIDE SEQUENCE [LARGE SCALE GENOMIC DNA]</scope>
    <source>
        <strain evidence="3">ATCC 700253 / DSM 10332 / NAL</strain>
    </source>
</reference>
<gene>
    <name evidence="2" type="ordered locus">Sulac_1983</name>
</gene>
<name>G8U1F3_SULAD</name>
<dbReference type="InterPro" id="IPR052968">
    <property type="entry name" value="Nucleotide_metab_enz"/>
</dbReference>
<dbReference type="AlphaFoldDB" id="G8U1F3"/>
<sequence>MTETGWLITHDRCLDGATAALLAEAASLHPLFVEPDRVVPAIAGLASDKPLYLADVSIPLSAWDTYGERITWLLDHHQSALRLAAKPRVTIDLSRSGAHLWYDFVVEQGWVKPSDRWQRLVYAVERYDLWKPRHAAGENLNRLFHANGWDWYRQRFSAGWVPYTPAEADQLAHLIAEERAYVARHVKDAEWRALADGLRLAGVVLDSEGPVNQVSHQLIERGADLVLTIKPDGRISARSSSRVDAAKVMEANFQGGGHARAAGGRLPAGEPSPTALQEALDTIAAYLKSAPE</sequence>
<dbReference type="EMBL" id="CP003179">
    <property type="protein sequence ID" value="AEW05473.1"/>
    <property type="molecule type" value="Genomic_DNA"/>
</dbReference>
<evidence type="ECO:0000313" key="2">
    <source>
        <dbReference type="EMBL" id="AEW05473.1"/>
    </source>
</evidence>
<dbReference type="KEGG" id="sap:Sulac_1983"/>
<reference evidence="3" key="1">
    <citation type="submission" date="2011-12" db="EMBL/GenBank/DDBJ databases">
        <title>The complete genome of chromosome of Sulfobacillus acidophilus DSM 10332.</title>
        <authorList>
            <person name="Lucas S."/>
            <person name="Han J."/>
            <person name="Lapidus A."/>
            <person name="Bruce D."/>
            <person name="Goodwin L."/>
            <person name="Pitluck S."/>
            <person name="Peters L."/>
            <person name="Kyrpides N."/>
            <person name="Mavromatis K."/>
            <person name="Ivanova N."/>
            <person name="Mikhailova N."/>
            <person name="Chertkov O."/>
            <person name="Saunders E."/>
            <person name="Detter J.C."/>
            <person name="Tapia R."/>
            <person name="Han C."/>
            <person name="Land M."/>
            <person name="Hauser L."/>
            <person name="Markowitz V."/>
            <person name="Cheng J.-F."/>
            <person name="Hugenholtz P."/>
            <person name="Woyke T."/>
            <person name="Wu D."/>
            <person name="Pukall R."/>
            <person name="Gehrich-Schroeter G."/>
            <person name="Schneider S."/>
            <person name="Klenk H.-P."/>
            <person name="Eisen J.A."/>
        </authorList>
    </citation>
    <scope>NUCLEOTIDE SEQUENCE [LARGE SCALE GENOMIC DNA]</scope>
    <source>
        <strain evidence="3">ATCC 700253 / DSM 10332 / NAL</strain>
    </source>
</reference>
<accession>G8U1F3</accession>
<evidence type="ECO:0000313" key="3">
    <source>
        <dbReference type="Proteomes" id="UP000005439"/>
    </source>
</evidence>
<organism evidence="2 3">
    <name type="scientific">Sulfobacillus acidophilus (strain ATCC 700253 / DSM 10332 / NAL)</name>
    <dbReference type="NCBI Taxonomy" id="679936"/>
    <lineage>
        <taxon>Bacteria</taxon>
        <taxon>Bacillati</taxon>
        <taxon>Bacillota</taxon>
        <taxon>Clostridia</taxon>
        <taxon>Eubacteriales</taxon>
        <taxon>Clostridiales Family XVII. Incertae Sedis</taxon>
        <taxon>Sulfobacillus</taxon>
    </lineage>
</organism>
<dbReference type="PATRIC" id="fig|679936.5.peg.2047"/>
<dbReference type="InterPro" id="IPR038763">
    <property type="entry name" value="DHH_sf"/>
</dbReference>
<evidence type="ECO:0000259" key="1">
    <source>
        <dbReference type="Pfam" id="PF02272"/>
    </source>
</evidence>
<dbReference type="HOGENOM" id="CLU_952924_0_0_9"/>
<feature type="domain" description="DHHA1" evidence="1">
    <location>
        <begin position="229"/>
        <end position="288"/>
    </location>
</feature>
<dbReference type="Gene3D" id="3.10.310.30">
    <property type="match status" value="1"/>
</dbReference>
<keyword evidence="3" id="KW-1185">Reference proteome</keyword>
<dbReference type="PANTHER" id="PTHR42146">
    <property type="entry name" value="3',5'-CYCLIC-NUCLEOTIDE PHOSPHODIESTERASE"/>
    <property type="match status" value="1"/>
</dbReference>
<dbReference type="SUPFAM" id="SSF64182">
    <property type="entry name" value="DHH phosphoesterases"/>
    <property type="match status" value="1"/>
</dbReference>
<proteinExistence type="predicted"/>
<dbReference type="Pfam" id="PF02272">
    <property type="entry name" value="DHHA1"/>
    <property type="match status" value="1"/>
</dbReference>
<dbReference type="Proteomes" id="UP000005439">
    <property type="component" value="Chromosome"/>
</dbReference>